<comment type="caution">
    <text evidence="1">The sequence shown here is derived from an EMBL/GenBank/DDBJ whole genome shotgun (WGS) entry which is preliminary data.</text>
</comment>
<sequence length="419" mass="47778">MSNKHRNYSVLMFPWLAHGHAFPFLELAKKLAKGSNFHICFCSTPSILNSIKQLDKFSLSIQLIELHLPSLPELPPQYHTTKGLPPHLMPTLKEAFDMASPSFFNILKNLSPDLLIYDLIQPWAPALASSLNIPAVYFLVSSAATSAFMFHAIKKNSLGDANDDDEEFPSSSIFIHDYYMKSYFSNMVESPTTKRLLQCFERSCNIVLIKSFRELEGKYIDYLSDLIKKKVVPVGPLVQDPVEQTDHEKGATEIIHEYFLSKEEMEDIALGLELSGVNFIWVVRFPCGAKVKVDEELPESFLERTKERAMVIEGFVSHCGWSSVMESMRLGVPIIAMPMHVDQPLNARLVEDVGIGLEVRRNKCGRIQREEMARVIKEVVMEREGEKIKRKTREMGEKIKEKGEEEIEWVADELIHLFG</sequence>
<evidence type="ECO:0000313" key="2">
    <source>
        <dbReference type="Proteomes" id="UP000829398"/>
    </source>
</evidence>
<accession>A0ACB8L655</accession>
<name>A0ACB8L655_CITSI</name>
<protein>
    <submittedName>
        <fullName evidence="1">Glycosyltransferase</fullName>
    </submittedName>
</protein>
<dbReference type="Proteomes" id="UP000829398">
    <property type="component" value="Chromosome 4"/>
</dbReference>
<evidence type="ECO:0000313" key="1">
    <source>
        <dbReference type="EMBL" id="KAH9768897.1"/>
    </source>
</evidence>
<reference evidence="2" key="1">
    <citation type="journal article" date="2023" name="Hortic. Res.">
        <title>A chromosome-level phased genome enabling allele-level studies in sweet orange: a case study on citrus Huanglongbing tolerance.</title>
        <authorList>
            <person name="Wu B."/>
            <person name="Yu Q."/>
            <person name="Deng Z."/>
            <person name="Duan Y."/>
            <person name="Luo F."/>
            <person name="Gmitter F. Jr."/>
        </authorList>
    </citation>
    <scope>NUCLEOTIDE SEQUENCE [LARGE SCALE GENOMIC DNA]</scope>
    <source>
        <strain evidence="2">cv. Valencia</strain>
    </source>
</reference>
<organism evidence="1 2">
    <name type="scientific">Citrus sinensis</name>
    <name type="common">Sweet orange</name>
    <name type="synonym">Citrus aurantium var. sinensis</name>
    <dbReference type="NCBI Taxonomy" id="2711"/>
    <lineage>
        <taxon>Eukaryota</taxon>
        <taxon>Viridiplantae</taxon>
        <taxon>Streptophyta</taxon>
        <taxon>Embryophyta</taxon>
        <taxon>Tracheophyta</taxon>
        <taxon>Spermatophyta</taxon>
        <taxon>Magnoliopsida</taxon>
        <taxon>eudicotyledons</taxon>
        <taxon>Gunneridae</taxon>
        <taxon>Pentapetalae</taxon>
        <taxon>rosids</taxon>
        <taxon>malvids</taxon>
        <taxon>Sapindales</taxon>
        <taxon>Rutaceae</taxon>
        <taxon>Aurantioideae</taxon>
        <taxon>Citrus</taxon>
    </lineage>
</organism>
<proteinExistence type="predicted"/>
<gene>
    <name evidence="1" type="ORF">KPL71_011786</name>
</gene>
<dbReference type="EMBL" id="CM039173">
    <property type="protein sequence ID" value="KAH9768897.1"/>
    <property type="molecule type" value="Genomic_DNA"/>
</dbReference>
<keyword evidence="2" id="KW-1185">Reference proteome</keyword>